<evidence type="ECO:0000313" key="2">
    <source>
        <dbReference type="Proteomes" id="UP001153555"/>
    </source>
</evidence>
<accession>A0A9N7N1W8</accession>
<dbReference type="Proteomes" id="UP001153555">
    <property type="component" value="Unassembled WGS sequence"/>
</dbReference>
<keyword evidence="2" id="KW-1185">Reference proteome</keyword>
<dbReference type="OrthoDB" id="913635at2759"/>
<dbReference type="EMBL" id="CACSLK010023397">
    <property type="protein sequence ID" value="CAA0822417.1"/>
    <property type="molecule type" value="Genomic_DNA"/>
</dbReference>
<dbReference type="AlphaFoldDB" id="A0A9N7N1W8"/>
<evidence type="ECO:0000313" key="1">
    <source>
        <dbReference type="EMBL" id="CAA0822417.1"/>
    </source>
</evidence>
<dbReference type="SUPFAM" id="SSF56219">
    <property type="entry name" value="DNase I-like"/>
    <property type="match status" value="1"/>
</dbReference>
<reference evidence="1" key="1">
    <citation type="submission" date="2019-12" db="EMBL/GenBank/DDBJ databases">
        <authorList>
            <person name="Scholes J."/>
        </authorList>
    </citation>
    <scope>NUCLEOTIDE SEQUENCE</scope>
</reference>
<proteinExistence type="predicted"/>
<dbReference type="InterPro" id="IPR036691">
    <property type="entry name" value="Endo/exonu/phosph_ase_sf"/>
</dbReference>
<protein>
    <recommendedName>
        <fullName evidence="3">Reverse transcriptase</fullName>
    </recommendedName>
</protein>
<evidence type="ECO:0008006" key="3">
    <source>
        <dbReference type="Google" id="ProtNLM"/>
    </source>
</evidence>
<gene>
    <name evidence="1" type="ORF">SHERM_19890</name>
</gene>
<name>A0A9N7N1W8_STRHE</name>
<feature type="non-terminal residue" evidence="1">
    <location>
        <position position="416"/>
    </location>
</feature>
<sequence length="416" mass="49061">NHPNFAFLCETRKSKNFINTVYRNLGVENRWVVSDPINKGKGLLVFWNNEVVIHQILCNPFCIEVEFSLSSNNEKSWFIFVYLSPCRRTRIEQWQYLNHAKVNWGSKWVIAGDWNDILCQGEKNGERWRPEESFWGFIKCLADLGAQEIYMEGYPFTWGNNRVSEGYIEEKLDRMVASLHWLESHLYAKVLNIFKNHRKRIFCFDKRWLKKSGIKEEIQRAWNQTSYGSPMYNITERIKATRVALLKWSRSFKTATAKDIERLTTEMAGLREQGGKRNWERWSILKKQLDEAYKSEELFWKQKFRVLWLKEGDKNTKFFHAFTLQRRKQNAISGLVKEDQTVCTTREDITDCLTGFYQSLFTTEGSVDVGNILSYIPSTITEEQNDTLVAQVTEEEIKSALFNMHPDKAPRWDGMT</sequence>
<comment type="caution">
    <text evidence="1">The sequence shown here is derived from an EMBL/GenBank/DDBJ whole genome shotgun (WGS) entry which is preliminary data.</text>
</comment>
<feature type="non-terminal residue" evidence="1">
    <location>
        <position position="1"/>
    </location>
</feature>
<organism evidence="1 2">
    <name type="scientific">Striga hermonthica</name>
    <name type="common">Purple witchweed</name>
    <name type="synonym">Buchnera hermonthica</name>
    <dbReference type="NCBI Taxonomy" id="68872"/>
    <lineage>
        <taxon>Eukaryota</taxon>
        <taxon>Viridiplantae</taxon>
        <taxon>Streptophyta</taxon>
        <taxon>Embryophyta</taxon>
        <taxon>Tracheophyta</taxon>
        <taxon>Spermatophyta</taxon>
        <taxon>Magnoliopsida</taxon>
        <taxon>eudicotyledons</taxon>
        <taxon>Gunneridae</taxon>
        <taxon>Pentapetalae</taxon>
        <taxon>asterids</taxon>
        <taxon>lamiids</taxon>
        <taxon>Lamiales</taxon>
        <taxon>Orobanchaceae</taxon>
        <taxon>Buchnereae</taxon>
        <taxon>Striga</taxon>
    </lineage>
</organism>
<dbReference type="Gene3D" id="3.60.10.10">
    <property type="entry name" value="Endonuclease/exonuclease/phosphatase"/>
    <property type="match status" value="1"/>
</dbReference>